<dbReference type="SMART" id="SM00949">
    <property type="entry name" value="PAZ"/>
    <property type="match status" value="1"/>
</dbReference>
<feature type="non-terminal residue" evidence="5">
    <location>
        <position position="882"/>
    </location>
</feature>
<dbReference type="PROSITE" id="PS50821">
    <property type="entry name" value="PAZ"/>
    <property type="match status" value="1"/>
</dbReference>
<feature type="domain" description="Piwi" evidence="4">
    <location>
        <begin position="574"/>
        <end position="856"/>
    </location>
</feature>
<dbReference type="InterPro" id="IPR003100">
    <property type="entry name" value="PAZ_dom"/>
</dbReference>
<dbReference type="PROSITE" id="PS50822">
    <property type="entry name" value="PIWI"/>
    <property type="match status" value="1"/>
</dbReference>
<dbReference type="PANTHER" id="PTHR22891">
    <property type="entry name" value="EUKARYOTIC TRANSLATION INITIATION FACTOR 2C"/>
    <property type="match status" value="1"/>
</dbReference>
<dbReference type="InterPro" id="IPR012337">
    <property type="entry name" value="RNaseH-like_sf"/>
</dbReference>
<dbReference type="Gene3D" id="2.170.260.10">
    <property type="entry name" value="paz domain"/>
    <property type="match status" value="1"/>
</dbReference>
<dbReference type="SUPFAM" id="SSF101690">
    <property type="entry name" value="PAZ domain"/>
    <property type="match status" value="1"/>
</dbReference>
<sequence>MGYEESFPRFLESIVDDMERKIKRQHGSLEHDERYMKASIVDGMERKIKRQHGRLEHDERYMKALKKNKQQQNESYLHLYLQPINIPKCSPHLIYQFDLAIVDPNKNNGENTNSVPSKFVCEEVFKQLELGTMWAYDGKKNLYSPSNERKNDLRNIKVGRTTYDVTVTGPVANTCVQEILDAVRTQGAVIPADAVNALNIVLAQGFNNGSYVTIKRNFFKAGQSAPNFPGGLKLYSGISTTIAPTKDFGITIKVLKTHQVMYPGGELLDFVKENLHNSGRDNRGGGRQGHSSQSARLPDSFDRKQIKFFNGILKGLKVETSHLKYKRKYALTGMHDGTANSTIIEDLNVSVASYFAGQYNIKLAFPNLPLVKAGGKNKLPMELCTLLPNQPYFTSLNTAQQRDMIRKACQKPGEKMNDIIESAEIVKSVSSANTAQDYRFEIDSNAIQLYGRILEPPKIDPNPKNLVSRGAWTMSAVCKSGNIPGSVKLGVVSLLPKHRYTEDLHNKFMDAIKKRATILKIDIAGPNNPLKFSTARDLERTLSNMDTKYNFIVLDENDSSYGQAKLTELVTRRTQCIKLQTIQKVCGVNSHPRDNRPARPDLATTDNLLKKLNAKIGGVNYSIQVQGLPQKIFDGPVMIVGADVTHFTRSDKKPSIAAVVATADPTAAKYISRVKALYPEGERKSVEYIRDMKSVMKSILSEFGNTNKCLPGKIIYYRDGVSEGQFENTVMEELGGIQDACMELKQDYKPRISVVVCTKRHKQRFVVRGQRGMENMEPGTVVDTGVVSPNYMNFYLNSQQAIQGSTSVPCHYYVLYDDNRFSMDMWQMLSFYLCHTYARCSRSVSYPAPVYYAHLACASARARMLSHYDWQGIQTGPEDPPT</sequence>
<dbReference type="Gene3D" id="3.40.50.2300">
    <property type="match status" value="1"/>
</dbReference>
<feature type="domain" description="PAZ" evidence="3">
    <location>
        <begin position="266"/>
        <end position="388"/>
    </location>
</feature>
<proteinExistence type="evidence at transcript level"/>
<dbReference type="Gene3D" id="3.30.420.10">
    <property type="entry name" value="Ribonuclease H-like superfamily/Ribonuclease H"/>
    <property type="match status" value="1"/>
</dbReference>
<evidence type="ECO:0000256" key="1">
    <source>
        <dbReference type="RuleBase" id="RU361178"/>
    </source>
</evidence>
<gene>
    <name evidence="5" type="primary">Ago</name>
</gene>
<dbReference type="AlphaFoldDB" id="K9MVN9"/>
<reference evidence="5" key="1">
    <citation type="journal article" date="2012" name="BMC Genomics">
        <title>MicroRNAs and essential components of the microRNA processing machinery are not encoded in the genome of the ctenophore Mnemiopsis leidyi.</title>
        <authorList>
            <person name="Maxwell E.K."/>
            <person name="Ryan J.F."/>
            <person name="Schnitzler C.E."/>
            <person name="Browne W.E."/>
            <person name="Baxevanis A.D."/>
        </authorList>
    </citation>
    <scope>NUCLEOTIDE SEQUENCE</scope>
    <source>
        <strain evidence="5">ML310319a</strain>
    </source>
</reference>
<dbReference type="SMART" id="SM00950">
    <property type="entry name" value="Piwi"/>
    <property type="match status" value="1"/>
</dbReference>
<evidence type="ECO:0000259" key="4">
    <source>
        <dbReference type="PROSITE" id="PS50822"/>
    </source>
</evidence>
<comment type="similarity">
    <text evidence="1">Belongs to the argonaute family.</text>
</comment>
<dbReference type="Pfam" id="PF02171">
    <property type="entry name" value="Piwi"/>
    <property type="match status" value="1"/>
</dbReference>
<dbReference type="EMBL" id="JX483729">
    <property type="protein sequence ID" value="AFX84553.1"/>
    <property type="molecule type" value="mRNA"/>
</dbReference>
<dbReference type="InterPro" id="IPR036397">
    <property type="entry name" value="RNaseH_sf"/>
</dbReference>
<dbReference type="InterPro" id="IPR032474">
    <property type="entry name" value="Argonaute_N"/>
</dbReference>
<dbReference type="InterPro" id="IPR036085">
    <property type="entry name" value="PAZ_dom_sf"/>
</dbReference>
<organism evidence="5">
    <name type="scientific">Mnemiopsis leidyi</name>
    <name type="common">Sea walnut</name>
    <name type="synonym">Warty comb jellyfish</name>
    <dbReference type="NCBI Taxonomy" id="27923"/>
    <lineage>
        <taxon>Eukaryota</taxon>
        <taxon>Metazoa</taxon>
        <taxon>Ctenophora</taxon>
        <taxon>Tentaculata</taxon>
        <taxon>Lobata</taxon>
        <taxon>Bolinopsidae</taxon>
        <taxon>Mnemiopsis</taxon>
    </lineage>
</organism>
<dbReference type="CDD" id="cd02846">
    <property type="entry name" value="PAZ_argonaute_like"/>
    <property type="match status" value="1"/>
</dbReference>
<protein>
    <submittedName>
        <fullName evidence="5">Argonaute</fullName>
    </submittedName>
</protein>
<evidence type="ECO:0000256" key="2">
    <source>
        <dbReference type="SAM" id="MobiDB-lite"/>
    </source>
</evidence>
<accession>K9MVN9</accession>
<dbReference type="Pfam" id="PF02170">
    <property type="entry name" value="PAZ"/>
    <property type="match status" value="1"/>
</dbReference>
<feature type="region of interest" description="Disordered" evidence="2">
    <location>
        <begin position="278"/>
        <end position="297"/>
    </location>
</feature>
<dbReference type="Pfam" id="PF16486">
    <property type="entry name" value="ArgoN"/>
    <property type="match status" value="1"/>
</dbReference>
<name>K9MVN9_MNELE</name>
<dbReference type="HOGENOM" id="CLU_004544_4_3_1"/>
<evidence type="ECO:0000259" key="3">
    <source>
        <dbReference type="PROSITE" id="PS50821"/>
    </source>
</evidence>
<dbReference type="GO" id="GO:0003723">
    <property type="term" value="F:RNA binding"/>
    <property type="evidence" value="ECO:0007669"/>
    <property type="project" value="InterPro"/>
</dbReference>
<dbReference type="SUPFAM" id="SSF53098">
    <property type="entry name" value="Ribonuclease H-like"/>
    <property type="match status" value="1"/>
</dbReference>
<evidence type="ECO:0000313" key="5">
    <source>
        <dbReference type="EMBL" id="AFX84553.1"/>
    </source>
</evidence>
<dbReference type="InterPro" id="IPR003165">
    <property type="entry name" value="Piwi"/>
</dbReference>